<reference evidence="1 2" key="1">
    <citation type="submission" date="2024-01" db="EMBL/GenBank/DDBJ databases">
        <title>Mariniflexile litorale sp. nov., isolated from the shallow sediments of the Sea of Japan.</title>
        <authorList>
            <person name="Romanenko L."/>
            <person name="Bystritskaya E."/>
            <person name="Isaeva M."/>
        </authorList>
    </citation>
    <scope>NUCLEOTIDE SEQUENCE [LARGE SCALE GENOMIC DNA]</scope>
    <source>
        <strain evidence="1 2">KCTC 32427</strain>
    </source>
</reference>
<comment type="caution">
    <text evidence="1">The sequence shown here is derived from an EMBL/GenBank/DDBJ whole genome shotgun (WGS) entry which is preliminary data.</text>
</comment>
<protein>
    <recommendedName>
        <fullName evidence="3">Surface carbohydrate biosynthesis protein</fullName>
    </recommendedName>
</protein>
<proteinExistence type="predicted"/>
<dbReference type="RefSeq" id="WP_346240059.1">
    <property type="nucleotide sequence ID" value="NZ_JAZHYP010000001.1"/>
</dbReference>
<name>A0ABV0A720_9FLAO</name>
<evidence type="ECO:0000313" key="1">
    <source>
        <dbReference type="EMBL" id="MEN3322513.1"/>
    </source>
</evidence>
<gene>
    <name evidence="1" type="ORF">VP395_02120</name>
</gene>
<dbReference type="EMBL" id="JAZHYP010000001">
    <property type="protein sequence ID" value="MEN3322513.1"/>
    <property type="molecule type" value="Genomic_DNA"/>
</dbReference>
<evidence type="ECO:0008006" key="3">
    <source>
        <dbReference type="Google" id="ProtNLM"/>
    </source>
</evidence>
<accession>A0ABV0A720</accession>
<dbReference type="Proteomes" id="UP001416393">
    <property type="component" value="Unassembled WGS sequence"/>
</dbReference>
<organism evidence="1 2">
    <name type="scientific">Mariniflexile soesokkakense</name>
    <dbReference type="NCBI Taxonomy" id="1343160"/>
    <lineage>
        <taxon>Bacteria</taxon>
        <taxon>Pseudomonadati</taxon>
        <taxon>Bacteroidota</taxon>
        <taxon>Flavobacteriia</taxon>
        <taxon>Flavobacteriales</taxon>
        <taxon>Flavobacteriaceae</taxon>
        <taxon>Mariniflexile</taxon>
    </lineage>
</organism>
<evidence type="ECO:0000313" key="2">
    <source>
        <dbReference type="Proteomes" id="UP001416393"/>
    </source>
</evidence>
<keyword evidence="2" id="KW-1185">Reference proteome</keyword>
<sequence>MFTQKKIKETILGLEHKYPVDTWLINGIHIWPYVRIKLYIHMLVLMNEKPLAIKNGEKTKSRKSFSPLQLLKKNLYFLKAPFVLIVFFLRLKRKRIVFFGSHIHRILQDGVNFNRFYDSMIDFHRLENEIYTIEYQKINEPIYNRKSIILLNKHLDYYKFLKKVLNKLIKKKAKFELEGYDSFLDDLVMENLNMDILSLRKHNLIEWTNKLRISNGFFNNLFKCVKPEKVIFLGYYGLDDLYSALVVANNLKIKTIDFQHGPQTNVHLAFSNWDKIPKKGFNTMPIEFWNWDKASKNNIDVWAKKTDVISSRVVGQPYLGYWLSKNINIEIKRDCIFYSLQTYPFTIKDILTPKMVLLIKENKYKWVLRLHPRNNLDINELNTFLYINEIDSKVVIQDAYSIPLPKALLSSLLHITNYSGCLIEAVQLRIPTLLVNEVGKEMFSQYIDNELVYFLDQSDVCFVKKAGNLIFDLNNLDFNYNSPSIFNPLV</sequence>